<dbReference type="RefSeq" id="WP_347436907.1">
    <property type="nucleotide sequence ID" value="NZ_CP089291.1"/>
</dbReference>
<dbReference type="Gene3D" id="1.10.10.10">
    <property type="entry name" value="Winged helix-like DNA-binding domain superfamily/Winged helix DNA-binding domain"/>
    <property type="match status" value="1"/>
</dbReference>
<dbReference type="SUPFAM" id="SSF46785">
    <property type="entry name" value="Winged helix' DNA-binding domain"/>
    <property type="match status" value="1"/>
</dbReference>
<proteinExistence type="predicted"/>
<accession>A0ABY4CLU3</accession>
<keyword evidence="4" id="KW-1185">Reference proteome</keyword>
<dbReference type="InterPro" id="IPR036390">
    <property type="entry name" value="WH_DNA-bd_sf"/>
</dbReference>
<keyword evidence="1" id="KW-0238">DNA-binding</keyword>
<dbReference type="Pfam" id="PF01047">
    <property type="entry name" value="MarR"/>
    <property type="match status" value="1"/>
</dbReference>
<dbReference type="InterPro" id="IPR039422">
    <property type="entry name" value="MarR/SlyA-like"/>
</dbReference>
<dbReference type="PROSITE" id="PS50995">
    <property type="entry name" value="HTH_MARR_2"/>
    <property type="match status" value="1"/>
</dbReference>
<dbReference type="Proteomes" id="UP000830167">
    <property type="component" value="Chromosome"/>
</dbReference>
<dbReference type="PANTHER" id="PTHR33164:SF99">
    <property type="entry name" value="MARR FAMILY REGULATORY PROTEIN"/>
    <property type="match status" value="1"/>
</dbReference>
<evidence type="ECO:0000256" key="1">
    <source>
        <dbReference type="ARBA" id="ARBA00023125"/>
    </source>
</evidence>
<evidence type="ECO:0000259" key="2">
    <source>
        <dbReference type="PROSITE" id="PS50995"/>
    </source>
</evidence>
<gene>
    <name evidence="3" type="ORF">LSG31_20525</name>
</gene>
<dbReference type="EMBL" id="CP089291">
    <property type="protein sequence ID" value="UOF90216.1"/>
    <property type="molecule type" value="Genomic_DNA"/>
</dbReference>
<evidence type="ECO:0000313" key="4">
    <source>
        <dbReference type="Proteomes" id="UP000830167"/>
    </source>
</evidence>
<reference evidence="3" key="1">
    <citation type="submission" date="2021-12" db="EMBL/GenBank/DDBJ databases">
        <title>Alicyclobacillaceae gen. nov., sp. nov., isolated from chalcocite enrichment system.</title>
        <authorList>
            <person name="Jiang Z."/>
        </authorList>
    </citation>
    <scope>NUCLEOTIDE SEQUENCE</scope>
    <source>
        <strain evidence="3">MYW30-H2</strain>
    </source>
</reference>
<dbReference type="InterPro" id="IPR036388">
    <property type="entry name" value="WH-like_DNA-bd_sf"/>
</dbReference>
<dbReference type="PRINTS" id="PR00598">
    <property type="entry name" value="HTHMARR"/>
</dbReference>
<protein>
    <submittedName>
        <fullName evidence="3">MarR family transcriptional regulator</fullName>
    </submittedName>
</protein>
<sequence length="148" mass="17285">MSRLLPIVDGQVTSIEALLRHISTVIRRKGREILSDFCITPPQFDALLFLNEHGDLTIGELSNKMYLAYSTTTDLVDRMERNQLVERIRDQNDRRVVRLRMMQKGSELIEKVLIARRTYLANVLDQMDTNERERIIDCLEKLHTNISD</sequence>
<evidence type="ECO:0000313" key="3">
    <source>
        <dbReference type="EMBL" id="UOF90216.1"/>
    </source>
</evidence>
<dbReference type="SMART" id="SM00347">
    <property type="entry name" value="HTH_MARR"/>
    <property type="match status" value="1"/>
</dbReference>
<organism evidence="3 4">
    <name type="scientific">Fodinisporobacter ferrooxydans</name>
    <dbReference type="NCBI Taxonomy" id="2901836"/>
    <lineage>
        <taxon>Bacteria</taxon>
        <taxon>Bacillati</taxon>
        <taxon>Bacillota</taxon>
        <taxon>Bacilli</taxon>
        <taxon>Bacillales</taxon>
        <taxon>Alicyclobacillaceae</taxon>
        <taxon>Fodinisporobacter</taxon>
    </lineage>
</organism>
<dbReference type="PANTHER" id="PTHR33164">
    <property type="entry name" value="TRANSCRIPTIONAL REGULATOR, MARR FAMILY"/>
    <property type="match status" value="1"/>
</dbReference>
<dbReference type="InterPro" id="IPR000835">
    <property type="entry name" value="HTH_MarR-typ"/>
</dbReference>
<feature type="domain" description="HTH marR-type" evidence="2">
    <location>
        <begin position="12"/>
        <end position="144"/>
    </location>
</feature>
<name>A0ABY4CLU3_9BACL</name>